<evidence type="ECO:0000256" key="2">
    <source>
        <dbReference type="HAMAP-Rule" id="MF_01940"/>
    </source>
</evidence>
<accession>A0A1B3ZAL5</accession>
<dbReference type="AlphaFoldDB" id="A0A1B3ZAL5"/>
<dbReference type="EMBL" id="CP014168">
    <property type="protein sequence ID" value="AOH84473.1"/>
    <property type="molecule type" value="Genomic_DNA"/>
</dbReference>
<dbReference type="Proteomes" id="UP000094256">
    <property type="component" value="Chromosome"/>
</dbReference>
<keyword evidence="4" id="KW-1185">Reference proteome</keyword>
<dbReference type="Pfam" id="PF13563">
    <property type="entry name" value="2_5_RNA_ligase2"/>
    <property type="match status" value="1"/>
</dbReference>
<feature type="short sequence motif" description="HXTX 1" evidence="2">
    <location>
        <begin position="37"/>
        <end position="40"/>
    </location>
</feature>
<feature type="short sequence motif" description="HXTX 2" evidence="2">
    <location>
        <begin position="121"/>
        <end position="124"/>
    </location>
</feature>
<dbReference type="GO" id="GO:0008664">
    <property type="term" value="F:RNA 2',3'-cyclic 3'-phosphodiesterase activity"/>
    <property type="evidence" value="ECO:0007669"/>
    <property type="project" value="UniProtKB-EC"/>
</dbReference>
<comment type="function">
    <text evidence="2">Hydrolyzes RNA 2',3'-cyclic phosphodiester to an RNA 2'-phosphomonoester.</text>
</comment>
<keyword evidence="1 2" id="KW-0378">Hydrolase</keyword>
<protein>
    <recommendedName>
        <fullName evidence="2">RNA 2',3'-cyclic phosphodiesterase</fullName>
        <shortName evidence="2">RNA 2',3'-CPDase</shortName>
        <ecNumber evidence="2">3.1.4.58</ecNumber>
    </recommendedName>
</protein>
<dbReference type="STRING" id="1560345.AWL63_11345"/>
<dbReference type="HAMAP" id="MF_01940">
    <property type="entry name" value="RNA_CPDase"/>
    <property type="match status" value="1"/>
</dbReference>
<keyword evidence="3" id="KW-0436">Ligase</keyword>
<evidence type="ECO:0000256" key="1">
    <source>
        <dbReference type="ARBA" id="ARBA00022801"/>
    </source>
</evidence>
<comment type="similarity">
    <text evidence="2">Belongs to the 2H phosphoesterase superfamily. ThpR family.</text>
</comment>
<reference evidence="3 4" key="1">
    <citation type="submission" date="2016-01" db="EMBL/GenBank/DDBJ databases">
        <title>Complete genome and mega plasmid sequence of Sphingomonas panacis DCY99 elicits systemic resistance in rice to Xanthomonas oryzae.</title>
        <authorList>
            <person name="Kim Y.J."/>
            <person name="Yang D.C."/>
            <person name="Sing P."/>
        </authorList>
    </citation>
    <scope>NUCLEOTIDE SEQUENCE [LARGE SCALE GENOMIC DNA]</scope>
    <source>
        <strain evidence="3 4">DCY99</strain>
    </source>
</reference>
<evidence type="ECO:0000313" key="3">
    <source>
        <dbReference type="EMBL" id="AOH84473.1"/>
    </source>
</evidence>
<dbReference type="GO" id="GO:0004113">
    <property type="term" value="F:2',3'-cyclic-nucleotide 3'-phosphodiesterase activity"/>
    <property type="evidence" value="ECO:0007669"/>
    <property type="project" value="InterPro"/>
</dbReference>
<proteinExistence type="inferred from homology"/>
<feature type="active site" description="Proton donor" evidence="2">
    <location>
        <position position="37"/>
    </location>
</feature>
<dbReference type="PANTHER" id="PTHR35561">
    <property type="entry name" value="RNA 2',3'-CYCLIC PHOSPHODIESTERASE"/>
    <property type="match status" value="1"/>
</dbReference>
<dbReference type="Gene3D" id="3.90.1140.10">
    <property type="entry name" value="Cyclic phosphodiesterase"/>
    <property type="match status" value="1"/>
</dbReference>
<dbReference type="RefSeq" id="WP_069205028.1">
    <property type="nucleotide sequence ID" value="NZ_CP014168.1"/>
</dbReference>
<dbReference type="GO" id="GO:0016874">
    <property type="term" value="F:ligase activity"/>
    <property type="evidence" value="ECO:0007669"/>
    <property type="project" value="UniProtKB-KW"/>
</dbReference>
<dbReference type="NCBIfam" id="TIGR02258">
    <property type="entry name" value="2_5_ligase"/>
    <property type="match status" value="1"/>
</dbReference>
<sequence>MHRLFVALRPPRAIRLHLADVMHGIGDARWQDDDQLHLTVRYIGEVDRRMAEDIAVELGHVHGHAITAAVAGVGAFDRRGRIDALWAGLTPHDALAALHRKVDHALVRLGLPPEGRAYLPHITLARLPRTADPHEIERWRAAQAGLASAPFTMEHLILFESTLGAGGARYDTIARWPLG</sequence>
<dbReference type="KEGG" id="span:AWL63_11345"/>
<dbReference type="PANTHER" id="PTHR35561:SF1">
    <property type="entry name" value="RNA 2',3'-CYCLIC PHOSPHODIESTERASE"/>
    <property type="match status" value="1"/>
</dbReference>
<organism evidence="3 4">
    <name type="scientific">Sphingomonas panacis</name>
    <dbReference type="NCBI Taxonomy" id="1560345"/>
    <lineage>
        <taxon>Bacteria</taxon>
        <taxon>Pseudomonadati</taxon>
        <taxon>Pseudomonadota</taxon>
        <taxon>Alphaproteobacteria</taxon>
        <taxon>Sphingomonadales</taxon>
        <taxon>Sphingomonadaceae</taxon>
        <taxon>Sphingomonas</taxon>
    </lineage>
</organism>
<name>A0A1B3ZAL5_9SPHN</name>
<dbReference type="InterPro" id="IPR004175">
    <property type="entry name" value="RNA_CPDase"/>
</dbReference>
<comment type="catalytic activity">
    <reaction evidence="2">
        <text>a 3'-end 2',3'-cyclophospho-ribonucleotide-RNA + H2O = a 3'-end 2'-phospho-ribonucleotide-RNA + H(+)</text>
        <dbReference type="Rhea" id="RHEA:11828"/>
        <dbReference type="Rhea" id="RHEA-COMP:10464"/>
        <dbReference type="Rhea" id="RHEA-COMP:17353"/>
        <dbReference type="ChEBI" id="CHEBI:15377"/>
        <dbReference type="ChEBI" id="CHEBI:15378"/>
        <dbReference type="ChEBI" id="CHEBI:83064"/>
        <dbReference type="ChEBI" id="CHEBI:173113"/>
        <dbReference type="EC" id="3.1.4.58"/>
    </reaction>
</comment>
<evidence type="ECO:0000313" key="4">
    <source>
        <dbReference type="Proteomes" id="UP000094256"/>
    </source>
</evidence>
<gene>
    <name evidence="3" type="ORF">AWL63_11345</name>
</gene>
<dbReference type="OrthoDB" id="9793819at2"/>
<feature type="active site" description="Proton acceptor" evidence="2">
    <location>
        <position position="121"/>
    </location>
</feature>
<dbReference type="SUPFAM" id="SSF55144">
    <property type="entry name" value="LigT-like"/>
    <property type="match status" value="1"/>
</dbReference>
<dbReference type="InterPro" id="IPR009097">
    <property type="entry name" value="Cyclic_Pdiesterase"/>
</dbReference>
<dbReference type="EC" id="3.1.4.58" evidence="2"/>